<keyword evidence="7" id="KW-0472">Membrane</keyword>
<accession>A0A9W4XN59</accession>
<name>A0A9W4XN59_9PLEO</name>
<organism evidence="8 9">
    <name type="scientific">Periconia digitata</name>
    <dbReference type="NCBI Taxonomy" id="1303443"/>
    <lineage>
        <taxon>Eukaryota</taxon>
        <taxon>Fungi</taxon>
        <taxon>Dikarya</taxon>
        <taxon>Ascomycota</taxon>
        <taxon>Pezizomycotina</taxon>
        <taxon>Dothideomycetes</taxon>
        <taxon>Pleosporomycetidae</taxon>
        <taxon>Pleosporales</taxon>
        <taxon>Massarineae</taxon>
        <taxon>Periconiaceae</taxon>
        <taxon>Periconia</taxon>
    </lineage>
</organism>
<evidence type="ECO:0000256" key="6">
    <source>
        <dbReference type="PIRSR" id="PIRSR602403-1"/>
    </source>
</evidence>
<dbReference type="OrthoDB" id="3366823at2759"/>
<dbReference type="Proteomes" id="UP001152607">
    <property type="component" value="Unassembled WGS sequence"/>
</dbReference>
<dbReference type="PANTHER" id="PTHR24304">
    <property type="entry name" value="CYTOCHROME P450 FAMILY 7"/>
    <property type="match status" value="1"/>
</dbReference>
<comment type="cofactor">
    <cofactor evidence="1 6">
        <name>heme</name>
        <dbReference type="ChEBI" id="CHEBI:30413"/>
    </cofactor>
</comment>
<feature type="binding site" description="axial binding residue" evidence="6">
    <location>
        <position position="523"/>
    </location>
    <ligand>
        <name>heme</name>
        <dbReference type="ChEBI" id="CHEBI:30413"/>
    </ligand>
    <ligandPart>
        <name>Fe</name>
        <dbReference type="ChEBI" id="CHEBI:18248"/>
    </ligandPart>
</feature>
<dbReference type="AlphaFoldDB" id="A0A9W4XN59"/>
<dbReference type="InterPro" id="IPR050529">
    <property type="entry name" value="CYP450_sterol_14alpha_dmase"/>
</dbReference>
<proteinExistence type="inferred from homology"/>
<evidence type="ECO:0000256" key="1">
    <source>
        <dbReference type="ARBA" id="ARBA00001971"/>
    </source>
</evidence>
<evidence type="ECO:0000313" key="9">
    <source>
        <dbReference type="Proteomes" id="UP001152607"/>
    </source>
</evidence>
<protein>
    <recommendedName>
        <fullName evidence="10">Cytochrome P450</fullName>
    </recommendedName>
</protein>
<feature type="transmembrane region" description="Helical" evidence="7">
    <location>
        <begin position="45"/>
        <end position="63"/>
    </location>
</feature>
<dbReference type="GO" id="GO:0016705">
    <property type="term" value="F:oxidoreductase activity, acting on paired donors, with incorporation or reduction of molecular oxygen"/>
    <property type="evidence" value="ECO:0007669"/>
    <property type="project" value="InterPro"/>
</dbReference>
<evidence type="ECO:0008006" key="10">
    <source>
        <dbReference type="Google" id="ProtNLM"/>
    </source>
</evidence>
<dbReference type="InterPro" id="IPR001128">
    <property type="entry name" value="Cyt_P450"/>
</dbReference>
<dbReference type="EMBL" id="CAOQHR010000008">
    <property type="protein sequence ID" value="CAI6338089.1"/>
    <property type="molecule type" value="Genomic_DNA"/>
</dbReference>
<dbReference type="PRINTS" id="PR00465">
    <property type="entry name" value="EP450IV"/>
</dbReference>
<evidence type="ECO:0000256" key="2">
    <source>
        <dbReference type="ARBA" id="ARBA00010617"/>
    </source>
</evidence>
<gene>
    <name evidence="8" type="ORF">PDIGIT_LOCUS11212</name>
</gene>
<evidence type="ECO:0000256" key="4">
    <source>
        <dbReference type="ARBA" id="ARBA00022723"/>
    </source>
</evidence>
<dbReference type="Pfam" id="PF00067">
    <property type="entry name" value="p450"/>
    <property type="match status" value="1"/>
</dbReference>
<evidence type="ECO:0000313" key="8">
    <source>
        <dbReference type="EMBL" id="CAI6338089.1"/>
    </source>
</evidence>
<reference evidence="8" key="1">
    <citation type="submission" date="2023-01" db="EMBL/GenBank/DDBJ databases">
        <authorList>
            <person name="Van Ghelder C."/>
            <person name="Rancurel C."/>
        </authorList>
    </citation>
    <scope>NUCLEOTIDE SEQUENCE</scope>
    <source>
        <strain evidence="8">CNCM I-4278</strain>
    </source>
</reference>
<dbReference type="PANTHER" id="PTHR24304:SF2">
    <property type="entry name" value="24-HYDROXYCHOLESTEROL 7-ALPHA-HYDROXYLASE"/>
    <property type="match status" value="1"/>
</dbReference>
<dbReference type="SUPFAM" id="SSF48264">
    <property type="entry name" value="Cytochrome P450"/>
    <property type="match status" value="1"/>
</dbReference>
<dbReference type="InterPro" id="IPR036396">
    <property type="entry name" value="Cyt_P450_sf"/>
</dbReference>
<dbReference type="Gene3D" id="1.10.630.10">
    <property type="entry name" value="Cytochrome P450"/>
    <property type="match status" value="1"/>
</dbReference>
<keyword evidence="3 6" id="KW-0349">Heme</keyword>
<keyword evidence="5 6" id="KW-0408">Iron</keyword>
<dbReference type="GO" id="GO:0008395">
    <property type="term" value="F:steroid hydroxylase activity"/>
    <property type="evidence" value="ECO:0007669"/>
    <property type="project" value="TreeGrafter"/>
</dbReference>
<keyword evidence="9" id="KW-1185">Reference proteome</keyword>
<dbReference type="InterPro" id="IPR002403">
    <property type="entry name" value="Cyt_P450_E_grp-IV"/>
</dbReference>
<keyword evidence="7" id="KW-0812">Transmembrane</keyword>
<dbReference type="GO" id="GO:0020037">
    <property type="term" value="F:heme binding"/>
    <property type="evidence" value="ECO:0007669"/>
    <property type="project" value="InterPro"/>
</dbReference>
<keyword evidence="7" id="KW-1133">Transmembrane helix</keyword>
<comment type="similarity">
    <text evidence="2">Belongs to the cytochrome P450 family.</text>
</comment>
<keyword evidence="4 6" id="KW-0479">Metal-binding</keyword>
<sequence>MHNTSSALYLGPSPSDAIKTQMAPSLFHLDVREVARAVAMSLPDLQSLALILVFLITVFWLRFRHKHRTFLAHSKRDGIKIIPPTFPYAFPLLGSLPVAYLWKPKAVVLDEVHFFQSAHPARVKTLMGEFYVIKGPEHVKSLFKNSVLCTSIPFVKFALGYAFGLPKNASDLYDKDSSGTSHVPISSNSVEPRNRVDYLTHRAISQFLEGKGLSPLYKRYIKYATNQLYDLYNRLGTNWTSYDDLMENVGAEVTVATFNAFCGPHLLRLNPIFPRDFWNFDRNLQTYLQGIPQIFAPRAYAARKRVIEAIRTWQQHARENFDPSAMDENGDDPFWGSSFFRKSHDMFLAMDGFDHTAVASTHLGAIWASRNSVATTSWCVFNVFRDPDLLNRVRAELDPCAIEGQDGRVHFDIDKLLHLPVLQAVYAETLRLIMHFYIIRTSDRSDMDIDDWIIPKHKVAVTPTTVAHMNAKAWNAGVKNEHPVEKFWIGRFLEYPEEESSPKFSTANLEGSWIPYGGGPRICPGRNFAKRHILLKVALMVTLFDCEISPEGIDLQEDSSLMGFGGGVSNPSGKAPMKLRRRV</sequence>
<dbReference type="CDD" id="cd11040">
    <property type="entry name" value="CYP7_CYP8-like"/>
    <property type="match status" value="1"/>
</dbReference>
<evidence type="ECO:0000256" key="7">
    <source>
        <dbReference type="SAM" id="Phobius"/>
    </source>
</evidence>
<comment type="caution">
    <text evidence="8">The sequence shown here is derived from an EMBL/GenBank/DDBJ whole genome shotgun (WGS) entry which is preliminary data.</text>
</comment>
<evidence type="ECO:0000256" key="3">
    <source>
        <dbReference type="ARBA" id="ARBA00022617"/>
    </source>
</evidence>
<evidence type="ECO:0000256" key="5">
    <source>
        <dbReference type="ARBA" id="ARBA00023004"/>
    </source>
</evidence>
<dbReference type="GO" id="GO:0005506">
    <property type="term" value="F:iron ion binding"/>
    <property type="evidence" value="ECO:0007669"/>
    <property type="project" value="InterPro"/>
</dbReference>